<feature type="compositionally biased region" description="Basic and acidic residues" evidence="1">
    <location>
        <begin position="1769"/>
        <end position="1778"/>
    </location>
</feature>
<feature type="compositionally biased region" description="Basic and acidic residues" evidence="1">
    <location>
        <begin position="710"/>
        <end position="721"/>
    </location>
</feature>
<feature type="compositionally biased region" description="Low complexity" evidence="1">
    <location>
        <begin position="131"/>
        <end position="143"/>
    </location>
</feature>
<feature type="compositionally biased region" description="Basic and acidic residues" evidence="1">
    <location>
        <begin position="1833"/>
        <end position="1848"/>
    </location>
</feature>
<feature type="region of interest" description="Disordered" evidence="1">
    <location>
        <begin position="1555"/>
        <end position="1868"/>
    </location>
</feature>
<feature type="compositionally biased region" description="Basic and acidic residues" evidence="1">
    <location>
        <begin position="215"/>
        <end position="229"/>
    </location>
</feature>
<feature type="compositionally biased region" description="Polar residues" evidence="1">
    <location>
        <begin position="1360"/>
        <end position="1369"/>
    </location>
</feature>
<feature type="compositionally biased region" description="Basic and acidic residues" evidence="1">
    <location>
        <begin position="1791"/>
        <end position="1820"/>
    </location>
</feature>
<feature type="compositionally biased region" description="Low complexity" evidence="1">
    <location>
        <begin position="493"/>
        <end position="505"/>
    </location>
</feature>
<feature type="region of interest" description="Disordered" evidence="1">
    <location>
        <begin position="1"/>
        <end position="32"/>
    </location>
</feature>
<feature type="compositionally biased region" description="Polar residues" evidence="1">
    <location>
        <begin position="544"/>
        <end position="556"/>
    </location>
</feature>
<protein>
    <submittedName>
        <fullName evidence="2">Uncharacterized protein</fullName>
    </submittedName>
</protein>
<feature type="compositionally biased region" description="Low complexity" evidence="1">
    <location>
        <begin position="1331"/>
        <end position="1341"/>
    </location>
</feature>
<feature type="compositionally biased region" description="Polar residues" evidence="1">
    <location>
        <begin position="1522"/>
        <end position="1532"/>
    </location>
</feature>
<feature type="compositionally biased region" description="Basic and acidic residues" evidence="1">
    <location>
        <begin position="980"/>
        <end position="999"/>
    </location>
</feature>
<feature type="compositionally biased region" description="Basic residues" evidence="1">
    <location>
        <begin position="764"/>
        <end position="774"/>
    </location>
</feature>
<reference evidence="2" key="1">
    <citation type="submission" date="2014-11" db="EMBL/GenBank/DDBJ databases">
        <authorList>
            <person name="Otto D Thomas"/>
            <person name="Naeem Raeece"/>
        </authorList>
    </citation>
    <scope>NUCLEOTIDE SEQUENCE</scope>
</reference>
<gene>
    <name evidence="2" type="ORF">Cvel_2732</name>
</gene>
<feature type="region of interest" description="Disordered" evidence="1">
    <location>
        <begin position="1308"/>
        <end position="1345"/>
    </location>
</feature>
<feature type="compositionally biased region" description="Low complexity" evidence="1">
    <location>
        <begin position="423"/>
        <end position="450"/>
    </location>
</feature>
<dbReference type="EMBL" id="CDMZ01000110">
    <property type="protein sequence ID" value="CEM06868.1"/>
    <property type="molecule type" value="Genomic_DNA"/>
</dbReference>
<organism evidence="2">
    <name type="scientific">Chromera velia CCMP2878</name>
    <dbReference type="NCBI Taxonomy" id="1169474"/>
    <lineage>
        <taxon>Eukaryota</taxon>
        <taxon>Sar</taxon>
        <taxon>Alveolata</taxon>
        <taxon>Colpodellida</taxon>
        <taxon>Chromeraceae</taxon>
        <taxon>Chromera</taxon>
    </lineage>
</organism>
<feature type="region of interest" description="Disordered" evidence="1">
    <location>
        <begin position="1500"/>
        <end position="1537"/>
    </location>
</feature>
<feature type="compositionally biased region" description="Low complexity" evidence="1">
    <location>
        <begin position="588"/>
        <end position="610"/>
    </location>
</feature>
<feature type="compositionally biased region" description="Low complexity" evidence="1">
    <location>
        <begin position="639"/>
        <end position="655"/>
    </location>
</feature>
<evidence type="ECO:0000313" key="2">
    <source>
        <dbReference type="EMBL" id="CEM06868.1"/>
    </source>
</evidence>
<feature type="compositionally biased region" description="Low complexity" evidence="1">
    <location>
        <begin position="403"/>
        <end position="415"/>
    </location>
</feature>
<feature type="compositionally biased region" description="Polar residues" evidence="1">
    <location>
        <begin position="1666"/>
        <end position="1676"/>
    </location>
</feature>
<feature type="region of interest" description="Disordered" evidence="1">
    <location>
        <begin position="1350"/>
        <end position="1369"/>
    </location>
</feature>
<dbReference type="VEuPathDB" id="CryptoDB:Cvel_2732"/>
<feature type="compositionally biased region" description="Basic and acidic residues" evidence="1">
    <location>
        <begin position="732"/>
        <end position="753"/>
    </location>
</feature>
<feature type="region of interest" description="Disordered" evidence="1">
    <location>
        <begin position="89"/>
        <end position="1023"/>
    </location>
</feature>
<feature type="region of interest" description="Disordered" evidence="1">
    <location>
        <begin position="1171"/>
        <end position="1249"/>
    </location>
</feature>
<accession>A0A0G4F3R8</accession>
<feature type="compositionally biased region" description="Low complexity" evidence="1">
    <location>
        <begin position="692"/>
        <end position="709"/>
    </location>
</feature>
<sequence length="1868" mass="193294">MKHGLSDSAWPQDLTDTLSGLDLSSPSGVQRHRTEGGLGAFILQERQRVHGLQIGSQPAGLSACVDRGGLMGQKAQLKKGEKEKELQSLAQAEKGSSVTVSQIGHPKRPSPSVSTSTRGVLPVGPLGEKGGAVSAGASSGSSAFQGVDGSAAAIAQQQQQREKESSGASAGAERDHRGVHGGGEDALSRSAPGAIGKRGEPGGIASVEASISESSGRRGERDRERERETGAPAGVHAVGGGGKERERDSLALSAPAQFVSLPRKDGHEQQSEESGGEKEKRQEQDAPQQQQQQSMDASTEQDKTTRRERGDGSLELSLTLPSAAAASPSSAPPSGGTPSPISTPSGDAAARAAAAAAAASQGVEGEKDKDGGETGATASAISQATGSNLANVPQEGGGDALETADGGTAAPAAGGMRVRVTPAGSSSSATEDPSAASAPSSATAAASGEATHPQQQKEKGRFNFNIFGWGNKRDKKQSAQQQQAEGADRIPVSSPSAQTTAPTSQDAAKEDAETSARTGAVTVGQGAGAGGQAHAPSPAEEISETATNPETVVFLSQQQQGGGRTVGGERGRPSSAGGKSDGAHLRKAAAVGGSAPSSSRPSSAVPARGAHSPASARNRKSATPSPSRREKEKEKEAARGVPPSSSVSARPASPLRPGPFLVVHRVGEEEGQTKGMRGREKKKGVRSGITGSPVSAPRSPSPALSSQSPPREKTHRRESPKRPKAKAQKSGVTEKKHIPTTPSRRDKDRDHRHFLAPPSGVSERKKKKGKRTIGHPRSSPVSEDGADAADPSFVSPAESLAGGSRRQSPTPKRPPTARSRRDRDDREGGEEEIYGATGWGDRERGQASSGDDRDEFDLLALEGFRRTDAGGVTAVGAGGGGTSGGEADVEGRGGRERPGRSRGRGTVVRRRRIKKFRSLSGMEKKEGGRDDGQPDTAGRTSIPHPHSSKARAVRARSEGGRPGAQRRPGRPPPEGPGPRLSRDVPYESPRRGLRAEGHQGRPSARTVLQIGHGPQPSYSLAPSVPTRLRSAKGTRDAVRTHSVYRDRSCALLAKNNMVMHAQQQDGNQSPFVQSGGVGGARLRQAELSPSASAAGVGGDGGRVGSGGVRVASLDLSRDMLSHHQQKHRRGERGDGVGEVEELDGEVLFEEGNENLPEQERGQVSHRVSSYVQEEGETYSYSPADTDGDRRTRDGAHTKTVPDRSAHTRTRLVPGSLGDKGGRHTPQQRGTTKAKGQAMPTKISDPLLPPECTFSPQINDKSRKLASVWNAKMLLLQSRHMALAEAKAHGYLPDNFSILGPAIQAHTAAPTHRGGLPSHSHLPTPAAVIGTPPSSSVLSPRRPQTKQGRYLKAEGAPPSGTPIQSAGATPLQTSPVLQGALLTRGQPRGGAGRDGTQEMSLAETARRSCQPRGMHAVAASNSVRGGGGGALQAGLSRPPCFHSLYHADLMGSVSLVEAQLEASSELFAVASEERERERLGSQRAVMQAMVEAGAEKGFQNFPVEDEDEGDGGVEEEGALGDQPFSTFPPSYANTGGGQEGVVASLHAASLALEASARRGVTREKEGRGGRAKGRGTPGGAAGVAPAPAPLFASARPWDPHEPSQGVPLAPELSPPPHPGRVVRIPGGLSTGGSSGGGGGETGNRNHTMQVPLSRPPRGVHGGARIESSLNTSFTTAHSSASPDAAPVPPQPAAHSSLYPLTSHHPVSLALPAEEEIPVGGHSGRERERETEGLSGLTARTAVTPPVYPTAAAPRHSPASGGTARGLGGSEKTRLRREEGGSPIFGSGSPQTRDSDQKPLSHPLGDRENRTHSHSAKVEEASRLLSLGSGSGTHVRTESGRKRQLSRMDLDGLADANRDPASASRGAKGS</sequence>
<feature type="compositionally biased region" description="Low complexity" evidence="1">
    <location>
        <begin position="13"/>
        <end position="28"/>
    </location>
</feature>
<feature type="compositionally biased region" description="Basic and acidic residues" evidence="1">
    <location>
        <begin position="300"/>
        <end position="312"/>
    </location>
</feature>
<feature type="compositionally biased region" description="Gly residues" evidence="1">
    <location>
        <begin position="1627"/>
        <end position="1640"/>
    </location>
</feature>
<feature type="compositionally biased region" description="Acidic residues" evidence="1">
    <location>
        <begin position="1502"/>
        <end position="1517"/>
    </location>
</feature>
<feature type="compositionally biased region" description="Basic and acidic residues" evidence="1">
    <location>
        <begin position="1186"/>
        <end position="1205"/>
    </location>
</feature>
<name>A0A0G4F3R8_9ALVE</name>
<proteinExistence type="predicted"/>
<feature type="compositionally biased region" description="Low complexity" evidence="1">
    <location>
        <begin position="1736"/>
        <end position="1753"/>
    </location>
</feature>
<evidence type="ECO:0000256" key="1">
    <source>
        <dbReference type="SAM" id="MobiDB-lite"/>
    </source>
</evidence>
<feature type="compositionally biased region" description="Basic and acidic residues" evidence="1">
    <location>
        <begin position="172"/>
        <end position="187"/>
    </location>
</feature>
<feature type="compositionally biased region" description="Low complexity" evidence="1">
    <location>
        <begin position="285"/>
        <end position="298"/>
    </location>
</feature>
<feature type="compositionally biased region" description="Basic and acidic residues" evidence="1">
    <location>
        <begin position="262"/>
        <end position="284"/>
    </location>
</feature>
<feature type="compositionally biased region" description="Basic residues" evidence="1">
    <location>
        <begin position="900"/>
        <end position="917"/>
    </location>
</feature>
<feature type="compositionally biased region" description="Basic and acidic residues" evidence="1">
    <location>
        <begin position="922"/>
        <end position="932"/>
    </location>
</feature>
<feature type="compositionally biased region" description="Basic and acidic residues" evidence="1">
    <location>
        <begin position="627"/>
        <end position="638"/>
    </location>
</feature>
<feature type="compositionally biased region" description="Polar residues" evidence="1">
    <location>
        <begin position="376"/>
        <end position="391"/>
    </location>
</feature>
<feature type="compositionally biased region" description="Low complexity" evidence="1">
    <location>
        <begin position="316"/>
        <end position="359"/>
    </location>
</feature>
<feature type="compositionally biased region" description="Basic and acidic residues" evidence="1">
    <location>
        <begin position="889"/>
        <end position="899"/>
    </location>
</feature>
<feature type="compositionally biased region" description="Low complexity" evidence="1">
    <location>
        <begin position="203"/>
        <end position="214"/>
    </location>
</feature>
<feature type="compositionally biased region" description="Basic and acidic residues" evidence="1">
    <location>
        <begin position="1721"/>
        <end position="1730"/>
    </location>
</feature>